<comment type="cofactor">
    <cofactor evidence="1">
        <name>FAD</name>
        <dbReference type="ChEBI" id="CHEBI:57692"/>
    </cofactor>
</comment>
<dbReference type="InterPro" id="IPR006076">
    <property type="entry name" value="FAD-dep_OxRdtase"/>
</dbReference>
<dbReference type="RefSeq" id="WP_067154949.1">
    <property type="nucleotide sequence ID" value="NZ_CP014864.1"/>
</dbReference>
<keyword evidence="3" id="KW-0285">Flavoprotein</keyword>
<keyword evidence="5" id="KW-0560">Oxidoreductase</keyword>
<dbReference type="STRING" id="252514.A3224_12040"/>
<dbReference type="InterPro" id="IPR000447">
    <property type="entry name" value="G3P_DH_FAD-dep"/>
</dbReference>
<dbReference type="EMBL" id="CP014864">
    <property type="protein sequence ID" value="AMX03207.1"/>
    <property type="molecule type" value="Genomic_DNA"/>
</dbReference>
<evidence type="ECO:0000256" key="4">
    <source>
        <dbReference type="ARBA" id="ARBA00022827"/>
    </source>
</evidence>
<dbReference type="PANTHER" id="PTHR11985:SF15">
    <property type="entry name" value="GLYCEROL-3-PHOSPHATE DEHYDROGENASE, MITOCHONDRIAL"/>
    <property type="match status" value="1"/>
</dbReference>
<dbReference type="GO" id="GO:0046168">
    <property type="term" value="P:glycerol-3-phosphate catabolic process"/>
    <property type="evidence" value="ECO:0007669"/>
    <property type="project" value="TreeGrafter"/>
</dbReference>
<dbReference type="KEGG" id="mthd:A3224_12040"/>
<accession>A0A143HNY5</accession>
<evidence type="ECO:0000256" key="1">
    <source>
        <dbReference type="ARBA" id="ARBA00001974"/>
    </source>
</evidence>
<keyword evidence="7" id="KW-1185">Reference proteome</keyword>
<reference evidence="7" key="1">
    <citation type="submission" date="2016-03" db="EMBL/GenBank/DDBJ databases">
        <authorList>
            <person name="Lee Y.-S."/>
            <person name="Choi Y.-L."/>
        </authorList>
    </citation>
    <scope>NUCLEOTIDE SEQUENCE [LARGE SCALE GENOMIC DNA]</scope>
    <source>
        <strain evidence="7">DAU221</strain>
    </source>
</reference>
<evidence type="ECO:0000256" key="3">
    <source>
        <dbReference type="ARBA" id="ARBA00022630"/>
    </source>
</evidence>
<dbReference type="Pfam" id="PF01266">
    <property type="entry name" value="DAO"/>
    <property type="match status" value="1"/>
</dbReference>
<gene>
    <name evidence="6" type="ORF">A3224_12040</name>
</gene>
<dbReference type="Gene3D" id="3.50.50.60">
    <property type="entry name" value="FAD/NAD(P)-binding domain"/>
    <property type="match status" value="1"/>
</dbReference>
<dbReference type="Gene3D" id="3.30.9.10">
    <property type="entry name" value="D-Amino Acid Oxidase, subunit A, domain 2"/>
    <property type="match status" value="1"/>
</dbReference>
<dbReference type="PANTHER" id="PTHR11985">
    <property type="entry name" value="GLYCEROL-3-PHOSPHATE DEHYDROGENASE"/>
    <property type="match status" value="1"/>
</dbReference>
<dbReference type="SUPFAM" id="SSF51905">
    <property type="entry name" value="FAD/NAD(P)-binding domain"/>
    <property type="match status" value="1"/>
</dbReference>
<evidence type="ECO:0000256" key="5">
    <source>
        <dbReference type="ARBA" id="ARBA00023002"/>
    </source>
</evidence>
<protein>
    <submittedName>
        <fullName evidence="6">NAD-binding protein</fullName>
    </submittedName>
</protein>
<name>A0A143HNY5_MICTH</name>
<evidence type="ECO:0000256" key="2">
    <source>
        <dbReference type="ARBA" id="ARBA00007330"/>
    </source>
</evidence>
<dbReference type="Proteomes" id="UP000076077">
    <property type="component" value="Chromosome"/>
</dbReference>
<sequence>MSMNFDVLVVGAGIQGAGAAEALAKAGYRVAILEQVGVAAATSSRSSKLIHGGLRYLESGQFQLVYECLRERRWLLDHKPQLVRMVPFYIPVYRHSKRSAWVLRLGLTLYSLLTGATGAYSRFRTVPQSEWDGLAGLDREGLVAVFSYYDAQTDDAALTRNVVDSAVALGARLICPGSLIGAELSGNGLRVDYFSEGQLNTLRTRALVNCSGPWVESTNALCSPEARLPAIELVAGTHIELPLSLGEQIFYVEAEDGRAVFVMPWRGGTLVGTTERNYSGDPRDVAPTIEEERYLLSTVQRYFPQTRALQTQDICNSFTGLRVLPKMEKNPFSRPRETLICSDNEKRPRVVAVAGGKLTSYRATARKVVKKLRLTLEEDDTGDGGKAAHTSPTGLSEKERNL</sequence>
<dbReference type="InterPro" id="IPR036188">
    <property type="entry name" value="FAD/NAD-bd_sf"/>
</dbReference>
<evidence type="ECO:0000313" key="6">
    <source>
        <dbReference type="EMBL" id="AMX03207.1"/>
    </source>
</evidence>
<keyword evidence="4" id="KW-0274">FAD</keyword>
<proteinExistence type="inferred from homology"/>
<dbReference type="PROSITE" id="PS00978">
    <property type="entry name" value="FAD_G3PDH_2"/>
    <property type="match status" value="1"/>
</dbReference>
<dbReference type="GeneID" id="76608774"/>
<dbReference type="PRINTS" id="PR01001">
    <property type="entry name" value="FADG3PDH"/>
</dbReference>
<organism evidence="6 7">
    <name type="scientific">Microbulbifer thermotolerans</name>
    <dbReference type="NCBI Taxonomy" id="252514"/>
    <lineage>
        <taxon>Bacteria</taxon>
        <taxon>Pseudomonadati</taxon>
        <taxon>Pseudomonadota</taxon>
        <taxon>Gammaproteobacteria</taxon>
        <taxon>Cellvibrionales</taxon>
        <taxon>Microbulbiferaceae</taxon>
        <taxon>Microbulbifer</taxon>
    </lineage>
</organism>
<dbReference type="OrthoDB" id="9766796at2"/>
<comment type="similarity">
    <text evidence="2">Belongs to the FAD-dependent glycerol-3-phosphate dehydrogenase family.</text>
</comment>
<dbReference type="GO" id="GO:0004368">
    <property type="term" value="F:glycerol-3-phosphate dehydrogenase (quinone) activity"/>
    <property type="evidence" value="ECO:0007669"/>
    <property type="project" value="InterPro"/>
</dbReference>
<evidence type="ECO:0000313" key="7">
    <source>
        <dbReference type="Proteomes" id="UP000076077"/>
    </source>
</evidence>
<dbReference type="AlphaFoldDB" id="A0A143HNY5"/>